<accession>A0AAW2DSE4</accession>
<dbReference type="EMBL" id="JAZDWU010000001">
    <property type="protein sequence ID" value="KAL0013695.1"/>
    <property type="molecule type" value="Genomic_DNA"/>
</dbReference>
<dbReference type="AlphaFoldDB" id="A0AAW2DSE4"/>
<dbReference type="Proteomes" id="UP001459277">
    <property type="component" value="Unassembled WGS sequence"/>
</dbReference>
<organism evidence="1 2">
    <name type="scientific">Lithocarpus litseifolius</name>
    <dbReference type="NCBI Taxonomy" id="425828"/>
    <lineage>
        <taxon>Eukaryota</taxon>
        <taxon>Viridiplantae</taxon>
        <taxon>Streptophyta</taxon>
        <taxon>Embryophyta</taxon>
        <taxon>Tracheophyta</taxon>
        <taxon>Spermatophyta</taxon>
        <taxon>Magnoliopsida</taxon>
        <taxon>eudicotyledons</taxon>
        <taxon>Gunneridae</taxon>
        <taxon>Pentapetalae</taxon>
        <taxon>rosids</taxon>
        <taxon>fabids</taxon>
        <taxon>Fagales</taxon>
        <taxon>Fagaceae</taxon>
        <taxon>Lithocarpus</taxon>
    </lineage>
</organism>
<dbReference type="InterPro" id="IPR039904">
    <property type="entry name" value="TRANK1"/>
</dbReference>
<protein>
    <submittedName>
        <fullName evidence="1">Uncharacterized protein</fullName>
    </submittedName>
</protein>
<reference evidence="1 2" key="1">
    <citation type="submission" date="2024-01" db="EMBL/GenBank/DDBJ databases">
        <title>A telomere-to-telomere, gap-free genome of sweet tea (Lithocarpus litseifolius).</title>
        <authorList>
            <person name="Zhou J."/>
        </authorList>
    </citation>
    <scope>NUCLEOTIDE SEQUENCE [LARGE SCALE GENOMIC DNA]</scope>
    <source>
        <strain evidence="1">Zhou-2022a</strain>
        <tissue evidence="1">Leaf</tissue>
    </source>
</reference>
<proteinExistence type="predicted"/>
<name>A0AAW2DSE4_9ROSI</name>
<comment type="caution">
    <text evidence="1">The sequence shown here is derived from an EMBL/GenBank/DDBJ whole genome shotgun (WGS) entry which is preliminary data.</text>
</comment>
<evidence type="ECO:0000313" key="1">
    <source>
        <dbReference type="EMBL" id="KAL0013695.1"/>
    </source>
</evidence>
<keyword evidence="2" id="KW-1185">Reference proteome</keyword>
<sequence length="209" mass="24188">MIENDLLDSTSTTSFPSFIWGKHNMLCSELKHLYVAITRTRQKLWIFENVEELSEPMFVYWKKLGFVQVREFNGSLAQEMQVASCQEEWKSRGIKLFNQNNYEMARMCFERAGERYWEKWATAAGLRAVANHMSCSNSQLMHINLMKAAETFDSIGKSELSAQCYYEANEYERAGSIYLKKFGNSKLGDASESFTRTAKNDDVCQSFSF</sequence>
<dbReference type="PANTHER" id="PTHR21529">
    <property type="entry name" value="MAMMARY TURMOR VIRUS RECEPTOR HOMOLOG 1, 2 MTVR1, 2"/>
    <property type="match status" value="1"/>
</dbReference>
<dbReference type="PANTHER" id="PTHR21529:SF4">
    <property type="entry name" value="TPR AND ANKYRIN REPEAT-CONTAINING PROTEIN 1"/>
    <property type="match status" value="1"/>
</dbReference>
<evidence type="ECO:0000313" key="2">
    <source>
        <dbReference type="Proteomes" id="UP001459277"/>
    </source>
</evidence>
<gene>
    <name evidence="1" type="ORF">SO802_000764</name>
</gene>